<reference evidence="7" key="2">
    <citation type="journal article" date="2023" name="IMA Fungus">
        <title>Comparative genomic study of the Penicillium genus elucidates a diverse pangenome and 15 lateral gene transfer events.</title>
        <authorList>
            <person name="Petersen C."/>
            <person name="Sorensen T."/>
            <person name="Nielsen M.R."/>
            <person name="Sondergaard T.E."/>
            <person name="Sorensen J.L."/>
            <person name="Fitzpatrick D.A."/>
            <person name="Frisvad J.C."/>
            <person name="Nielsen K.L."/>
        </authorList>
    </citation>
    <scope>NUCLEOTIDE SEQUENCE</scope>
    <source>
        <strain evidence="7">IBT 30069</strain>
    </source>
</reference>
<evidence type="ECO:0000256" key="6">
    <source>
        <dbReference type="ARBA" id="ARBA00023242"/>
    </source>
</evidence>
<dbReference type="AlphaFoldDB" id="A0A9W9EG13"/>
<sequence>MDERRCFSYFMHISIPNLSTFFTATLWHKHARQMSVGDRAVYHAANMLGAIHEEATENNMRLWGENLRRSHQRVALEQGSRAFAHLHARQASQDPEFREVVLVCCLFFVIGDLMMGRYENAFIHLRSGLKVLAETQNKQLVDQSIIETFTRLDNQSSHFGAGRVIAERTAAEQLPRHDSFYNINTIDGLHAAVCNVLSSGIPFLAKCWKLSTEEREADYLDLTNKQSILIARCYELRDHIESFYQLNYHQASYQQKQALGLLRLQCPGQLIGLKTCLTEGAASEDLIPDFQAVMLLYHDFVNKFPERPTISVGHGVLPILWVVASKCPQYSGRLEAINALLAWPHCEGFVNSNMVASVALEALKVELAKGGVHDLSSLLDAKGHAELTEYLNQTKKSTPQLGTWSPIKAAKILDKQK</sequence>
<dbReference type="PANTHER" id="PTHR36206:SF16">
    <property type="entry name" value="TRANSCRIPTION FACTOR DOMAIN-CONTAINING PROTEIN-RELATED"/>
    <property type="match status" value="1"/>
</dbReference>
<evidence type="ECO:0000256" key="1">
    <source>
        <dbReference type="ARBA" id="ARBA00022723"/>
    </source>
</evidence>
<evidence type="ECO:0000256" key="3">
    <source>
        <dbReference type="ARBA" id="ARBA00023015"/>
    </source>
</evidence>
<evidence type="ECO:0000256" key="4">
    <source>
        <dbReference type="ARBA" id="ARBA00023125"/>
    </source>
</evidence>
<dbReference type="InterPro" id="IPR052360">
    <property type="entry name" value="Transcr_Regulatory_Proteins"/>
</dbReference>
<dbReference type="EMBL" id="JAPQKH010000011">
    <property type="protein sequence ID" value="KAJ5081147.1"/>
    <property type="molecule type" value="Genomic_DNA"/>
</dbReference>
<keyword evidence="2" id="KW-0862">Zinc</keyword>
<name>A0A9W9EG13_9EURO</name>
<dbReference type="InterPro" id="IPR021858">
    <property type="entry name" value="Fun_TF"/>
</dbReference>
<evidence type="ECO:0000256" key="5">
    <source>
        <dbReference type="ARBA" id="ARBA00023163"/>
    </source>
</evidence>
<gene>
    <name evidence="7" type="ORF">N7456_013385</name>
</gene>
<organism evidence="7 8">
    <name type="scientific">Penicillium angulare</name>
    <dbReference type="NCBI Taxonomy" id="116970"/>
    <lineage>
        <taxon>Eukaryota</taxon>
        <taxon>Fungi</taxon>
        <taxon>Dikarya</taxon>
        <taxon>Ascomycota</taxon>
        <taxon>Pezizomycotina</taxon>
        <taxon>Eurotiomycetes</taxon>
        <taxon>Eurotiomycetidae</taxon>
        <taxon>Eurotiales</taxon>
        <taxon>Aspergillaceae</taxon>
        <taxon>Penicillium</taxon>
    </lineage>
</organism>
<dbReference type="Pfam" id="PF11951">
    <property type="entry name" value="Fungal_trans_2"/>
    <property type="match status" value="1"/>
</dbReference>
<dbReference type="PANTHER" id="PTHR36206">
    <property type="entry name" value="ASPERCRYPTIN BIOSYNTHESIS CLUSTER-SPECIFIC TRANSCRIPTION REGULATOR ATNN-RELATED"/>
    <property type="match status" value="1"/>
</dbReference>
<keyword evidence="5" id="KW-0804">Transcription</keyword>
<dbReference type="GO" id="GO:0046872">
    <property type="term" value="F:metal ion binding"/>
    <property type="evidence" value="ECO:0007669"/>
    <property type="project" value="UniProtKB-KW"/>
</dbReference>
<dbReference type="OrthoDB" id="3172332at2759"/>
<evidence type="ECO:0000313" key="8">
    <source>
        <dbReference type="Proteomes" id="UP001149165"/>
    </source>
</evidence>
<proteinExistence type="predicted"/>
<reference evidence="7" key="1">
    <citation type="submission" date="2022-11" db="EMBL/GenBank/DDBJ databases">
        <authorList>
            <person name="Petersen C."/>
        </authorList>
    </citation>
    <scope>NUCLEOTIDE SEQUENCE</scope>
    <source>
        <strain evidence="7">IBT 30069</strain>
    </source>
</reference>
<keyword evidence="1" id="KW-0479">Metal-binding</keyword>
<evidence type="ECO:0000256" key="2">
    <source>
        <dbReference type="ARBA" id="ARBA00022833"/>
    </source>
</evidence>
<keyword evidence="8" id="KW-1185">Reference proteome</keyword>
<keyword evidence="4" id="KW-0238">DNA-binding</keyword>
<keyword evidence="6" id="KW-0539">Nucleus</keyword>
<dbReference type="Proteomes" id="UP001149165">
    <property type="component" value="Unassembled WGS sequence"/>
</dbReference>
<accession>A0A9W9EG13</accession>
<dbReference type="GO" id="GO:0003677">
    <property type="term" value="F:DNA binding"/>
    <property type="evidence" value="ECO:0007669"/>
    <property type="project" value="UniProtKB-KW"/>
</dbReference>
<comment type="caution">
    <text evidence="7">The sequence shown here is derived from an EMBL/GenBank/DDBJ whole genome shotgun (WGS) entry which is preliminary data.</text>
</comment>
<keyword evidence="3" id="KW-0805">Transcription regulation</keyword>
<protein>
    <submittedName>
        <fullName evidence="7">Uncharacterized protein</fullName>
    </submittedName>
</protein>
<evidence type="ECO:0000313" key="7">
    <source>
        <dbReference type="EMBL" id="KAJ5081147.1"/>
    </source>
</evidence>